<feature type="compositionally biased region" description="Basic and acidic residues" evidence="1">
    <location>
        <begin position="1"/>
        <end position="11"/>
    </location>
</feature>
<protein>
    <recommendedName>
        <fullName evidence="4">Transposase</fullName>
    </recommendedName>
</protein>
<comment type="caution">
    <text evidence="2">The sequence shown here is derived from an EMBL/GenBank/DDBJ whole genome shotgun (WGS) entry which is preliminary data.</text>
</comment>
<dbReference type="EMBL" id="WISR01000132">
    <property type="protein sequence ID" value="MQW33900.1"/>
    <property type="molecule type" value="Genomic_DNA"/>
</dbReference>
<organism evidence="2 3">
    <name type="scientific">Rhizobium meliloti</name>
    <name type="common">Ensifer meliloti</name>
    <name type="synonym">Sinorhizobium meliloti</name>
    <dbReference type="NCBI Taxonomy" id="382"/>
    <lineage>
        <taxon>Bacteria</taxon>
        <taxon>Pseudomonadati</taxon>
        <taxon>Pseudomonadota</taxon>
        <taxon>Alphaproteobacteria</taxon>
        <taxon>Hyphomicrobiales</taxon>
        <taxon>Rhizobiaceae</taxon>
        <taxon>Sinorhizobium/Ensifer group</taxon>
        <taxon>Sinorhizobium</taxon>
    </lineage>
</organism>
<sequence length="55" mass="6302">MGDRQLSERRTGLPNGRNEGAKRSFSRLNLYVCKLPKGAVLHEPRARLVARMFTF</sequence>
<feature type="region of interest" description="Disordered" evidence="1">
    <location>
        <begin position="1"/>
        <end position="21"/>
    </location>
</feature>
<dbReference type="Proteomes" id="UP000429484">
    <property type="component" value="Unassembled WGS sequence"/>
</dbReference>
<evidence type="ECO:0008006" key="4">
    <source>
        <dbReference type="Google" id="ProtNLM"/>
    </source>
</evidence>
<accession>A0AAW9TS69</accession>
<evidence type="ECO:0000313" key="3">
    <source>
        <dbReference type="Proteomes" id="UP000429484"/>
    </source>
</evidence>
<name>A0AAW9TS69_RHIML</name>
<gene>
    <name evidence="2" type="ORF">GHK53_14100</name>
</gene>
<dbReference type="AlphaFoldDB" id="A0AAW9TS69"/>
<reference evidence="2 3" key="1">
    <citation type="journal article" date="2013" name="Genome Biol.">
        <title>Comparative genomics of the core and accessory genomes of 48 Sinorhizobium strains comprising five genospecies.</title>
        <authorList>
            <person name="Sugawara M."/>
            <person name="Epstein B."/>
            <person name="Badgley B.D."/>
            <person name="Unno T."/>
            <person name="Xu L."/>
            <person name="Reese J."/>
            <person name="Gyaneshwar P."/>
            <person name="Denny R."/>
            <person name="Mudge J."/>
            <person name="Bharti A.K."/>
            <person name="Farmer A.D."/>
            <person name="May G.D."/>
            <person name="Woodward J.E."/>
            <person name="Medigue C."/>
            <person name="Vallenet D."/>
            <person name="Lajus A."/>
            <person name="Rouy Z."/>
            <person name="Martinez-Vaz B."/>
            <person name="Tiffin P."/>
            <person name="Young N.D."/>
            <person name="Sadowsky M.J."/>
        </authorList>
    </citation>
    <scope>NUCLEOTIDE SEQUENCE [LARGE SCALE GENOMIC DNA]</scope>
    <source>
        <strain evidence="2 3">N6B1</strain>
    </source>
</reference>
<evidence type="ECO:0000313" key="2">
    <source>
        <dbReference type="EMBL" id="MQW33900.1"/>
    </source>
</evidence>
<proteinExistence type="predicted"/>
<evidence type="ECO:0000256" key="1">
    <source>
        <dbReference type="SAM" id="MobiDB-lite"/>
    </source>
</evidence>